<dbReference type="InterPro" id="IPR001841">
    <property type="entry name" value="Znf_RING"/>
</dbReference>
<feature type="region of interest" description="Disordered" evidence="6">
    <location>
        <begin position="331"/>
        <end position="559"/>
    </location>
</feature>
<dbReference type="SMART" id="SM00184">
    <property type="entry name" value="RING"/>
    <property type="match status" value="2"/>
</dbReference>
<evidence type="ECO:0000256" key="4">
    <source>
        <dbReference type="PROSITE-ProRule" id="PRU00175"/>
    </source>
</evidence>
<dbReference type="EMBL" id="MU864356">
    <property type="protein sequence ID" value="KAK4192109.1"/>
    <property type="molecule type" value="Genomic_DNA"/>
</dbReference>
<evidence type="ECO:0000256" key="5">
    <source>
        <dbReference type="SAM" id="Coils"/>
    </source>
</evidence>
<feature type="compositionally biased region" description="Basic and acidic residues" evidence="6">
    <location>
        <begin position="350"/>
        <end position="361"/>
    </location>
</feature>
<dbReference type="InterPro" id="IPR011011">
    <property type="entry name" value="Znf_FYVE_PHD"/>
</dbReference>
<dbReference type="PANTHER" id="PTHR12618:SF20">
    <property type="entry name" value="PHD AND RING FINGER DOMAIN-CONTAINING PROTEIN 1"/>
    <property type="match status" value="1"/>
</dbReference>
<dbReference type="Pfam" id="PF13639">
    <property type="entry name" value="zf-RING_2"/>
    <property type="match status" value="1"/>
</dbReference>
<evidence type="ECO:0000256" key="3">
    <source>
        <dbReference type="ARBA" id="ARBA00022833"/>
    </source>
</evidence>
<dbReference type="InterPro" id="IPR001965">
    <property type="entry name" value="Znf_PHD"/>
</dbReference>
<evidence type="ECO:0000259" key="7">
    <source>
        <dbReference type="PROSITE" id="PS50016"/>
    </source>
</evidence>
<evidence type="ECO:0000313" key="9">
    <source>
        <dbReference type="EMBL" id="KAK4192109.1"/>
    </source>
</evidence>
<dbReference type="SUPFAM" id="SSF57903">
    <property type="entry name" value="FYVE/PHD zinc finger"/>
    <property type="match status" value="1"/>
</dbReference>
<dbReference type="InterPro" id="IPR013083">
    <property type="entry name" value="Znf_RING/FYVE/PHD"/>
</dbReference>
<feature type="coiled-coil region" evidence="5">
    <location>
        <begin position="267"/>
        <end position="294"/>
    </location>
</feature>
<dbReference type="SUPFAM" id="SSF57850">
    <property type="entry name" value="RING/U-box"/>
    <property type="match status" value="1"/>
</dbReference>
<feature type="domain" description="RING-type" evidence="8">
    <location>
        <begin position="5"/>
        <end position="95"/>
    </location>
</feature>
<feature type="compositionally biased region" description="Low complexity" evidence="6">
    <location>
        <begin position="539"/>
        <end position="552"/>
    </location>
</feature>
<dbReference type="AlphaFoldDB" id="A0AAN6X192"/>
<evidence type="ECO:0000256" key="1">
    <source>
        <dbReference type="ARBA" id="ARBA00022723"/>
    </source>
</evidence>
<dbReference type="GO" id="GO:0008270">
    <property type="term" value="F:zinc ion binding"/>
    <property type="evidence" value="ECO:0007669"/>
    <property type="project" value="UniProtKB-KW"/>
</dbReference>
<keyword evidence="5" id="KW-0175">Coiled coil</keyword>
<organism evidence="9 10">
    <name type="scientific">Podospora australis</name>
    <dbReference type="NCBI Taxonomy" id="1536484"/>
    <lineage>
        <taxon>Eukaryota</taxon>
        <taxon>Fungi</taxon>
        <taxon>Dikarya</taxon>
        <taxon>Ascomycota</taxon>
        <taxon>Pezizomycotina</taxon>
        <taxon>Sordariomycetes</taxon>
        <taxon>Sordariomycetidae</taxon>
        <taxon>Sordariales</taxon>
        <taxon>Podosporaceae</taxon>
        <taxon>Podospora</taxon>
    </lineage>
</organism>
<dbReference type="InterPro" id="IPR019787">
    <property type="entry name" value="Znf_PHD-finger"/>
</dbReference>
<feature type="domain" description="PHD-type" evidence="7">
    <location>
        <begin position="143"/>
        <end position="191"/>
    </location>
</feature>
<evidence type="ECO:0008006" key="11">
    <source>
        <dbReference type="Google" id="ProtNLM"/>
    </source>
</evidence>
<reference evidence="9" key="1">
    <citation type="journal article" date="2023" name="Mol. Phylogenet. Evol.">
        <title>Genome-scale phylogeny and comparative genomics of the fungal order Sordariales.</title>
        <authorList>
            <person name="Hensen N."/>
            <person name="Bonometti L."/>
            <person name="Westerberg I."/>
            <person name="Brannstrom I.O."/>
            <person name="Guillou S."/>
            <person name="Cros-Aarteil S."/>
            <person name="Calhoun S."/>
            <person name="Haridas S."/>
            <person name="Kuo A."/>
            <person name="Mondo S."/>
            <person name="Pangilinan J."/>
            <person name="Riley R."/>
            <person name="LaButti K."/>
            <person name="Andreopoulos B."/>
            <person name="Lipzen A."/>
            <person name="Chen C."/>
            <person name="Yan M."/>
            <person name="Daum C."/>
            <person name="Ng V."/>
            <person name="Clum A."/>
            <person name="Steindorff A."/>
            <person name="Ohm R.A."/>
            <person name="Martin F."/>
            <person name="Silar P."/>
            <person name="Natvig D.O."/>
            <person name="Lalanne C."/>
            <person name="Gautier V."/>
            <person name="Ament-Velasquez S.L."/>
            <person name="Kruys A."/>
            <person name="Hutchinson M.I."/>
            <person name="Powell A.J."/>
            <person name="Barry K."/>
            <person name="Miller A.N."/>
            <person name="Grigoriev I.V."/>
            <person name="Debuchy R."/>
            <person name="Gladieux P."/>
            <person name="Hiltunen Thoren M."/>
            <person name="Johannesson H."/>
        </authorList>
    </citation>
    <scope>NUCLEOTIDE SEQUENCE</scope>
    <source>
        <strain evidence="9">PSN309</strain>
    </source>
</reference>
<evidence type="ECO:0000313" key="10">
    <source>
        <dbReference type="Proteomes" id="UP001302126"/>
    </source>
</evidence>
<dbReference type="PROSITE" id="PS50016">
    <property type="entry name" value="ZF_PHD_2"/>
    <property type="match status" value="1"/>
</dbReference>
<dbReference type="Pfam" id="PF00628">
    <property type="entry name" value="PHD"/>
    <property type="match status" value="1"/>
</dbReference>
<keyword evidence="10" id="KW-1185">Reference proteome</keyword>
<keyword evidence="1" id="KW-0479">Metal-binding</keyword>
<feature type="compositionally biased region" description="Low complexity" evidence="6">
    <location>
        <begin position="447"/>
        <end position="459"/>
    </location>
</feature>
<name>A0AAN6X192_9PEZI</name>
<comment type="caution">
    <text evidence="9">The sequence shown here is derived from an EMBL/GenBank/DDBJ whole genome shotgun (WGS) entry which is preliminary data.</text>
</comment>
<feature type="compositionally biased region" description="Polar residues" evidence="6">
    <location>
        <begin position="373"/>
        <end position="395"/>
    </location>
</feature>
<dbReference type="SMART" id="SM00249">
    <property type="entry name" value="PHD"/>
    <property type="match status" value="1"/>
</dbReference>
<sequence length="641" mass="72047">MADQCIVCLDNLEVETNPDAIPPAQHHLYRELQEEHERLAVNDPDALNELNKAHEPSTADESKEHIARIPICGHMLHDACLKEWTEKANSCPICRQTFHVVTVFEKIGGKYLSTRRVEDKKQVPEFDSHAWMAENPEEEQVSSNPCPVCNSSDHEEVLLLCDGCDACYHTHCIGLDAVPEGPWFCMECVHAFGPEIMQPATVIGSINNALGQRYSSRTQASMRRARRRARSDEWQGAWGQITGRIWDALELDLDYQDDDDPVVFEGLRRSQQQRERERREHERWQQRLNIASRLGARDVFVSNMPAILNRPQPQPPQESREEQMAWGALEKARDAENGSRKRKSRSATVEPHDEQNHEPERKLKRPRTRRVPTIQNGESSSAATRDPGPSNQRQPEASSSTVAAASRSTEAPPSFLSSLLKEVEMSTPSDEESLRTIFGPIPGVNDVSSPVRSPSPHSPGLITPPRGSSPHMTLSSHIAPIYPPANYSPTRASSSNSTMKSSRSTSPHKQTSRDARSSPEGSDSESRGRTHRHHRPLELRQPQPRRSQPALLSRSDNVSPTRAALPYELKQSINGIVKTALRPHWRSSKLTAQQYEAINREISRKIYEDVKDPATVDDDTKHNWEKLASQEVARAVASLKA</sequence>
<proteinExistence type="predicted"/>
<reference evidence="9" key="2">
    <citation type="submission" date="2023-05" db="EMBL/GenBank/DDBJ databases">
        <authorList>
            <consortium name="Lawrence Berkeley National Laboratory"/>
            <person name="Steindorff A."/>
            <person name="Hensen N."/>
            <person name="Bonometti L."/>
            <person name="Westerberg I."/>
            <person name="Brannstrom I.O."/>
            <person name="Guillou S."/>
            <person name="Cros-Aarteil S."/>
            <person name="Calhoun S."/>
            <person name="Haridas S."/>
            <person name="Kuo A."/>
            <person name="Mondo S."/>
            <person name="Pangilinan J."/>
            <person name="Riley R."/>
            <person name="Labutti K."/>
            <person name="Andreopoulos B."/>
            <person name="Lipzen A."/>
            <person name="Chen C."/>
            <person name="Yanf M."/>
            <person name="Daum C."/>
            <person name="Ng V."/>
            <person name="Clum A."/>
            <person name="Ohm R."/>
            <person name="Martin F."/>
            <person name="Silar P."/>
            <person name="Natvig D."/>
            <person name="Lalanne C."/>
            <person name="Gautier V."/>
            <person name="Ament-Velasquez S.L."/>
            <person name="Kruys A."/>
            <person name="Hutchinson M.I."/>
            <person name="Powell A.J."/>
            <person name="Barry K."/>
            <person name="Miller A.N."/>
            <person name="Grigoriev I.V."/>
            <person name="Debuchy R."/>
            <person name="Gladieux P."/>
            <person name="Thoren M.H."/>
            <person name="Johannesson H."/>
        </authorList>
    </citation>
    <scope>NUCLEOTIDE SEQUENCE</scope>
    <source>
        <strain evidence="9">PSN309</strain>
    </source>
</reference>
<evidence type="ECO:0000256" key="6">
    <source>
        <dbReference type="SAM" id="MobiDB-lite"/>
    </source>
</evidence>
<accession>A0AAN6X192</accession>
<keyword evidence="2 4" id="KW-0863">Zinc-finger</keyword>
<dbReference type="PROSITE" id="PS50089">
    <property type="entry name" value="ZF_RING_2"/>
    <property type="match status" value="1"/>
</dbReference>
<feature type="compositionally biased region" description="Low complexity" evidence="6">
    <location>
        <begin position="493"/>
        <end position="505"/>
    </location>
</feature>
<dbReference type="InterPro" id="IPR047157">
    <property type="entry name" value="PHRF1/Atg35"/>
</dbReference>
<keyword evidence="3" id="KW-0862">Zinc</keyword>
<dbReference type="PANTHER" id="PTHR12618">
    <property type="entry name" value="PHD AND RING FINGER DOMAIN-CONTAINING PROTEIN 1"/>
    <property type="match status" value="1"/>
</dbReference>
<gene>
    <name evidence="9" type="ORF">QBC35DRAFT_263599</name>
</gene>
<dbReference type="Proteomes" id="UP001302126">
    <property type="component" value="Unassembled WGS sequence"/>
</dbReference>
<dbReference type="Gene3D" id="3.30.40.10">
    <property type="entry name" value="Zinc/RING finger domain, C3HC4 (zinc finger)"/>
    <property type="match status" value="2"/>
</dbReference>
<protein>
    <recommendedName>
        <fullName evidence="11">PHD and RING finger domain-containing protein</fullName>
    </recommendedName>
</protein>
<evidence type="ECO:0000256" key="2">
    <source>
        <dbReference type="ARBA" id="ARBA00022771"/>
    </source>
</evidence>
<dbReference type="CDD" id="cd15545">
    <property type="entry name" value="PHD_BAZ2A_like"/>
    <property type="match status" value="1"/>
</dbReference>
<feature type="compositionally biased region" description="Low complexity" evidence="6">
    <location>
        <begin position="396"/>
        <end position="411"/>
    </location>
</feature>
<evidence type="ECO:0000259" key="8">
    <source>
        <dbReference type="PROSITE" id="PS50089"/>
    </source>
</evidence>
<dbReference type="InterPro" id="IPR019786">
    <property type="entry name" value="Zinc_finger_PHD-type_CS"/>
</dbReference>
<dbReference type="PROSITE" id="PS01359">
    <property type="entry name" value="ZF_PHD_1"/>
    <property type="match status" value="1"/>
</dbReference>